<name>A0A0F9B8K2_9ZZZZ</name>
<proteinExistence type="predicted"/>
<protein>
    <submittedName>
        <fullName evidence="1">Uncharacterized protein</fullName>
    </submittedName>
</protein>
<accession>A0A0F9B8K2</accession>
<evidence type="ECO:0000313" key="1">
    <source>
        <dbReference type="EMBL" id="KKK87019.1"/>
    </source>
</evidence>
<reference evidence="1" key="1">
    <citation type="journal article" date="2015" name="Nature">
        <title>Complex archaea that bridge the gap between prokaryotes and eukaryotes.</title>
        <authorList>
            <person name="Spang A."/>
            <person name="Saw J.H."/>
            <person name="Jorgensen S.L."/>
            <person name="Zaremba-Niedzwiedzka K."/>
            <person name="Martijn J."/>
            <person name="Lind A.E."/>
            <person name="van Eijk R."/>
            <person name="Schleper C."/>
            <person name="Guy L."/>
            <person name="Ettema T.J."/>
        </authorList>
    </citation>
    <scope>NUCLEOTIDE SEQUENCE</scope>
</reference>
<gene>
    <name evidence="1" type="ORF">LCGC14_2757450</name>
</gene>
<dbReference type="EMBL" id="LAZR01050592">
    <property type="protein sequence ID" value="KKK87019.1"/>
    <property type="molecule type" value="Genomic_DNA"/>
</dbReference>
<sequence>MKLTQAECEAKKQMSCTSCRGYTQRKCPRSKEYRTWLNTNNMSAPVGMYANQGKSRTPQK</sequence>
<comment type="caution">
    <text evidence="1">The sequence shown here is derived from an EMBL/GenBank/DDBJ whole genome shotgun (WGS) entry which is preliminary data.</text>
</comment>
<dbReference type="AlphaFoldDB" id="A0A0F9B8K2"/>
<organism evidence="1">
    <name type="scientific">marine sediment metagenome</name>
    <dbReference type="NCBI Taxonomy" id="412755"/>
    <lineage>
        <taxon>unclassified sequences</taxon>
        <taxon>metagenomes</taxon>
        <taxon>ecological metagenomes</taxon>
    </lineage>
</organism>